<name>A0A8S4QZV0_9NEOP</name>
<dbReference type="OrthoDB" id="7490514at2759"/>
<evidence type="ECO:0000256" key="1">
    <source>
        <dbReference type="SAM" id="MobiDB-lite"/>
    </source>
</evidence>
<dbReference type="Pfam" id="PF25298">
    <property type="entry name" value="Baculo_FP_2nd"/>
    <property type="match status" value="1"/>
</dbReference>
<comment type="caution">
    <text evidence="3">The sequence shown here is derived from an EMBL/GenBank/DDBJ whole genome shotgun (WGS) entry which is preliminary data.</text>
</comment>
<gene>
    <name evidence="3" type="primary">jg9016</name>
    <name evidence="3" type="ORF">PAEG_LOCUS8496</name>
</gene>
<dbReference type="Proteomes" id="UP000838756">
    <property type="component" value="Unassembled WGS sequence"/>
</dbReference>
<dbReference type="EMBL" id="CAKXAJ010024630">
    <property type="protein sequence ID" value="CAH2228996.1"/>
    <property type="molecule type" value="Genomic_DNA"/>
</dbReference>
<sequence>MADVLDDSAHIEEEQEEFTRVTQRTKKPRSKIQSTFEHSDLQDSFTTQDLNKLFTELRAMRTEMSNFTKAVMELKTTMAVHIERIDSFDLRLQKIEDKVNEPNRPNQGDLEATICRLELELRDRDQDALINDIEISGIPEVKNEGTFHIIKSVATKLGIDLDERDIVSAERVGAVRAHVEGQAVPRPRNIAVRLVRRAKRDEILREARVRRGCTTSNMDIPGEAKRFYVNEHLTKFNSQLFYKAREFAKNKNWRYVWTRNGTMYARYEHGSERRIRTPT</sequence>
<dbReference type="InterPro" id="IPR057251">
    <property type="entry name" value="FP_C"/>
</dbReference>
<feature type="region of interest" description="Disordered" evidence="1">
    <location>
        <begin position="1"/>
        <end position="38"/>
    </location>
</feature>
<evidence type="ECO:0000259" key="2">
    <source>
        <dbReference type="Pfam" id="PF25298"/>
    </source>
</evidence>
<organism evidence="3 4">
    <name type="scientific">Pararge aegeria aegeria</name>
    <dbReference type="NCBI Taxonomy" id="348720"/>
    <lineage>
        <taxon>Eukaryota</taxon>
        <taxon>Metazoa</taxon>
        <taxon>Ecdysozoa</taxon>
        <taxon>Arthropoda</taxon>
        <taxon>Hexapoda</taxon>
        <taxon>Insecta</taxon>
        <taxon>Pterygota</taxon>
        <taxon>Neoptera</taxon>
        <taxon>Endopterygota</taxon>
        <taxon>Lepidoptera</taxon>
        <taxon>Glossata</taxon>
        <taxon>Ditrysia</taxon>
        <taxon>Papilionoidea</taxon>
        <taxon>Nymphalidae</taxon>
        <taxon>Satyrinae</taxon>
        <taxon>Satyrini</taxon>
        <taxon>Parargina</taxon>
        <taxon>Pararge</taxon>
    </lineage>
</organism>
<proteinExistence type="predicted"/>
<evidence type="ECO:0000313" key="3">
    <source>
        <dbReference type="EMBL" id="CAH2228996.1"/>
    </source>
</evidence>
<dbReference type="AlphaFoldDB" id="A0A8S4QZV0"/>
<protein>
    <submittedName>
        <fullName evidence="3">Jg9016 protein</fullName>
    </submittedName>
</protein>
<dbReference type="Gene3D" id="3.30.70.1820">
    <property type="entry name" value="L1 transposable element, RRM domain"/>
    <property type="match status" value="1"/>
</dbReference>
<keyword evidence="4" id="KW-1185">Reference proteome</keyword>
<dbReference type="PANTHER" id="PTHR11505">
    <property type="entry name" value="L1 TRANSPOSABLE ELEMENT-RELATED"/>
    <property type="match status" value="1"/>
</dbReference>
<evidence type="ECO:0000313" key="4">
    <source>
        <dbReference type="Proteomes" id="UP000838756"/>
    </source>
</evidence>
<accession>A0A8S4QZV0</accession>
<feature type="domain" description="FP protein C-terminal" evidence="2">
    <location>
        <begin position="234"/>
        <end position="271"/>
    </location>
</feature>
<dbReference type="InterPro" id="IPR004244">
    <property type="entry name" value="Transposase_22"/>
</dbReference>
<reference evidence="3" key="1">
    <citation type="submission" date="2022-03" db="EMBL/GenBank/DDBJ databases">
        <authorList>
            <person name="Lindestad O."/>
        </authorList>
    </citation>
    <scope>NUCLEOTIDE SEQUENCE</scope>
</reference>